<feature type="region of interest" description="Disordered" evidence="1">
    <location>
        <begin position="159"/>
        <end position="190"/>
    </location>
</feature>
<dbReference type="Pfam" id="PF01609">
    <property type="entry name" value="DDE_Tnp_1"/>
    <property type="match status" value="1"/>
</dbReference>
<evidence type="ECO:0000256" key="1">
    <source>
        <dbReference type="SAM" id="MobiDB-lite"/>
    </source>
</evidence>
<reference evidence="3 4" key="1">
    <citation type="submission" date="2021-01" db="EMBL/GenBank/DDBJ databases">
        <title>Azospirillum sp. YIM DDC1 draft genome.</title>
        <authorList>
            <person name="Wang Y.-X."/>
        </authorList>
    </citation>
    <scope>NUCLEOTIDE SEQUENCE [LARGE SCALE GENOMIC DNA]</scope>
    <source>
        <strain evidence="3 4">YIM DDC1</strain>
    </source>
</reference>
<dbReference type="InterPro" id="IPR002559">
    <property type="entry name" value="Transposase_11"/>
</dbReference>
<dbReference type="PANTHER" id="PTHR33627:SF1">
    <property type="entry name" value="TRANSPOSASE"/>
    <property type="match status" value="1"/>
</dbReference>
<evidence type="ECO:0000313" key="4">
    <source>
        <dbReference type="Proteomes" id="UP000654452"/>
    </source>
</evidence>
<feature type="domain" description="Transposase IS4-like" evidence="2">
    <location>
        <begin position="87"/>
        <end position="143"/>
    </location>
</feature>
<evidence type="ECO:0000313" key="3">
    <source>
        <dbReference type="EMBL" id="MBK4721599.1"/>
    </source>
</evidence>
<dbReference type="PANTHER" id="PTHR33627">
    <property type="entry name" value="TRANSPOSASE"/>
    <property type="match status" value="1"/>
</dbReference>
<feature type="compositionally biased region" description="Basic and acidic residues" evidence="1">
    <location>
        <begin position="177"/>
        <end position="189"/>
    </location>
</feature>
<name>A0ABS1I3E5_9PROT</name>
<evidence type="ECO:0000259" key="2">
    <source>
        <dbReference type="Pfam" id="PF01609"/>
    </source>
</evidence>
<comment type="caution">
    <text evidence="3">The sequence shown here is derived from an EMBL/GenBank/DDBJ whole genome shotgun (WGS) entry which is preliminary data.</text>
</comment>
<gene>
    <name evidence="3" type="ORF">JJL56_22350</name>
</gene>
<dbReference type="InterPro" id="IPR039365">
    <property type="entry name" value="IS701-like"/>
</dbReference>
<proteinExistence type="predicted"/>
<sequence>MAKTGRPRKRAVASEEPVAAATMLEAASWQRLTWRTGTKGPLTAEFAAMRVRVADGPPQRNRAPLPGEEVWLVGELRSNGERRYYLSNLPSGTPLRTLAARIKARWVCEQGHQQMKEELGLDHFEGRGWHGLHHHAVLVMIALAFLQHLRLAHVPEWGKKGERRKRTAASTNAARRPAGDPRAYPHRDANPMSVLSLLARPAHARVELPK</sequence>
<dbReference type="InterPro" id="IPR012337">
    <property type="entry name" value="RNaseH-like_sf"/>
</dbReference>
<keyword evidence="4" id="KW-1185">Reference proteome</keyword>
<dbReference type="SUPFAM" id="SSF53098">
    <property type="entry name" value="Ribonuclease H-like"/>
    <property type="match status" value="1"/>
</dbReference>
<organism evidence="3 4">
    <name type="scientific">Azospirillum aestuarii</name>
    <dbReference type="NCBI Taxonomy" id="2802052"/>
    <lineage>
        <taxon>Bacteria</taxon>
        <taxon>Pseudomonadati</taxon>
        <taxon>Pseudomonadota</taxon>
        <taxon>Alphaproteobacteria</taxon>
        <taxon>Rhodospirillales</taxon>
        <taxon>Azospirillaceae</taxon>
        <taxon>Azospirillum</taxon>
    </lineage>
</organism>
<protein>
    <submittedName>
        <fullName evidence="3">Transposase</fullName>
    </submittedName>
</protein>
<accession>A0ABS1I3E5</accession>
<dbReference type="Proteomes" id="UP000654452">
    <property type="component" value="Unassembled WGS sequence"/>
</dbReference>
<dbReference type="EMBL" id="JAEPIV010000016">
    <property type="protein sequence ID" value="MBK4721599.1"/>
    <property type="molecule type" value="Genomic_DNA"/>
</dbReference>